<feature type="domain" description="Condensation" evidence="1">
    <location>
        <begin position="29"/>
        <end position="440"/>
    </location>
</feature>
<dbReference type="Gene3D" id="3.30.559.30">
    <property type="entry name" value="Nonribosomal peptide synthetase, condensation domain"/>
    <property type="match status" value="1"/>
</dbReference>
<dbReference type="Pfam" id="PF00668">
    <property type="entry name" value="Condensation"/>
    <property type="match status" value="1"/>
</dbReference>
<accession>A0ABY3CCQ5</accession>
<name>A0ABY3CCQ5_9GAMM</name>
<evidence type="ECO:0000313" key="2">
    <source>
        <dbReference type="EMBL" id="TRX00057.1"/>
    </source>
</evidence>
<dbReference type="RefSeq" id="WP_241674416.1">
    <property type="nucleotide sequence ID" value="NZ_RYFG02000042.1"/>
</dbReference>
<dbReference type="Proteomes" id="UP000733744">
    <property type="component" value="Unassembled WGS sequence"/>
</dbReference>
<dbReference type="Gene3D" id="3.30.559.10">
    <property type="entry name" value="Chloramphenicol acetyltransferase-like domain"/>
    <property type="match status" value="1"/>
</dbReference>
<dbReference type="SUPFAM" id="SSF52777">
    <property type="entry name" value="CoA-dependent acyltransferases"/>
    <property type="match status" value="2"/>
</dbReference>
<proteinExistence type="predicted"/>
<evidence type="ECO:0000313" key="3">
    <source>
        <dbReference type="Proteomes" id="UP000733744"/>
    </source>
</evidence>
<dbReference type="InterPro" id="IPR001242">
    <property type="entry name" value="Condensation_dom"/>
</dbReference>
<comment type="caution">
    <text evidence="2">The sequence shown here is derived from an EMBL/GenBank/DDBJ whole genome shotgun (WGS) entry which is preliminary data.</text>
</comment>
<dbReference type="PANTHER" id="PTHR45398:SF1">
    <property type="entry name" value="ENZYME, PUTATIVE (JCVI)-RELATED"/>
    <property type="match status" value="1"/>
</dbReference>
<gene>
    <name evidence="2" type="ORF">EKO24_006300</name>
</gene>
<dbReference type="PANTHER" id="PTHR45398">
    <property type="match status" value="1"/>
</dbReference>
<sequence length="440" mass="50050">MKVFESSSGSHAEYSIDKTDLSTDLFIFPTSYPQQRLWLVDKLTDTTVNYIISSVFRLQGKLNIEALRAALNAIVHRHEALRTCFAEQDGGPVQVILSSLSVPLTMTDLRSFSQQQRLLEVARLIRINEATAFDLERLPLLRFQLLRIRDDEYIFLLAFHHIIYDGWSKDVFLRELSVLYEAFCLEQSSPLPKLPIQYADYAVWQREWLQGESKKQLLDYWKSRLSGASALELPTDRPRPAEQSYRTENRSFSLSPDLTEALKALSRHEGVTFFMTLAAAFQVLLHRYSGQDDIVIGTPTFGRNRLELEGLIGFFVNTLVLRTDLSGNPGFRELLAQVREVTVGAYANQDIPFEKLVEALHPQRGLSRNPLFQVMFVFQNTPESPLQLQGITSELLQAGNGTNQFELTLELTETPQGLSGRVEYATDLFEAATIERLIGH</sequence>
<protein>
    <submittedName>
        <fullName evidence="2">Non-ribosomal peptide synthetase</fullName>
    </submittedName>
</protein>
<keyword evidence="3" id="KW-1185">Reference proteome</keyword>
<reference evidence="2 3" key="1">
    <citation type="journal article" date="2019" name="Antonie Van Leeuwenhoek">
        <title>Description of 'Ca. Methylobacter oryzae' KRF1, a novel species from the environmentally important Methylobacter clade 2.</title>
        <authorList>
            <person name="Khatri K."/>
            <person name="Mohite J.A."/>
            <person name="Pandit P.S."/>
            <person name="Bahulikar R."/>
            <person name="Rahalkar M.C."/>
        </authorList>
    </citation>
    <scope>NUCLEOTIDE SEQUENCE [LARGE SCALE GENOMIC DNA]</scope>
    <source>
        <strain evidence="2 3">KRF1</strain>
    </source>
</reference>
<evidence type="ECO:0000259" key="1">
    <source>
        <dbReference type="Pfam" id="PF00668"/>
    </source>
</evidence>
<dbReference type="CDD" id="cd19531">
    <property type="entry name" value="LCL_NRPS-like"/>
    <property type="match status" value="1"/>
</dbReference>
<dbReference type="EMBL" id="RYFG02000042">
    <property type="protein sequence ID" value="TRX00057.1"/>
    <property type="molecule type" value="Genomic_DNA"/>
</dbReference>
<organism evidence="2 3">
    <name type="scientific">Candidatus Methylobacter oryzae</name>
    <dbReference type="NCBI Taxonomy" id="2497749"/>
    <lineage>
        <taxon>Bacteria</taxon>
        <taxon>Pseudomonadati</taxon>
        <taxon>Pseudomonadota</taxon>
        <taxon>Gammaproteobacteria</taxon>
        <taxon>Methylococcales</taxon>
        <taxon>Methylococcaceae</taxon>
        <taxon>Methylobacter</taxon>
    </lineage>
</organism>
<dbReference type="InterPro" id="IPR023213">
    <property type="entry name" value="CAT-like_dom_sf"/>
</dbReference>
<feature type="non-terminal residue" evidence="2">
    <location>
        <position position="440"/>
    </location>
</feature>